<evidence type="ECO:0000256" key="3">
    <source>
        <dbReference type="ARBA" id="ARBA00023054"/>
    </source>
</evidence>
<accession>A0A7X3C3W5</accession>
<dbReference type="GO" id="GO:0005886">
    <property type="term" value="C:plasma membrane"/>
    <property type="evidence" value="ECO:0007669"/>
    <property type="project" value="UniProtKB-SubCell"/>
</dbReference>
<keyword evidence="6" id="KW-0131">Cell cycle</keyword>
<dbReference type="NCBIfam" id="NF003409">
    <property type="entry name" value="PRK04778.1-3"/>
    <property type="match status" value="1"/>
</dbReference>
<dbReference type="RefSeq" id="WP_155432275.1">
    <property type="nucleotide sequence ID" value="NZ_WNJO01000014.1"/>
</dbReference>
<sequence length="580" mass="66452">MFRVLIGIVILAIVIYAAILIYQQYLIRRLKGIDEQRTELSLDALGTAVAEVKAMSLTGKTLEQVKDLTNDYEDLNKNRLPRLEKQINDAINNAKQYRVLTAQQATNKATQSLNVAQQAIDQIQKRIQELKKIDAQHKQAVKSLEAKYQSLRKTLLAKNFMYGDAIDGLETQLGKLEDDNDHFRELTSQGDHEAAAKLLDQLQSDTDHLDDMLEMIPPLVKNLETEFPTQIDELKQGEKELSEQGYQFPEADLHDQIAALPAEIKNSKAQLAKLNLDNVQQVDTALSTKIDHFYDLMQKEMAAKPKVNEKLDYLAKFISHAKNQNTLLTRELERLNLNYTLDHNELETAREFAEQIRNIETAYQKDVEAVHNNEAIYTEVEARQTRQAQDLTQIEKQQQEINDSVAGLAQEEEQAKQTLQKFEFKLHSIRREVENLNLPGVAKSYLDYYQVVSDEIDKLNDDMNQVQIDMEDITKQLIMIQSDLDILSEKTEDLVDSAQLAEQLIQYANRYRITNEEVATASKEAQRLFDEDFDYAKSLETIATAVDQVDAGAYKKLEDRYYQAKASSDEPVTDEETDQQ</sequence>
<dbReference type="AlphaFoldDB" id="A0A7X3C3W5"/>
<comment type="subcellular location">
    <subcellularLocation>
        <location evidence="6">Cell membrane</location>
        <topology evidence="6">Single-pass membrane protein</topology>
    </subcellularLocation>
    <text evidence="6">Colocalized with FtsZ to the nascent septal site.</text>
</comment>
<feature type="coiled-coil region" evidence="6">
    <location>
        <begin position="80"/>
        <end position="186"/>
    </location>
</feature>
<feature type="topological domain" description="Cytoplasmic" evidence="6">
    <location>
        <begin position="23"/>
        <end position="580"/>
    </location>
</feature>
<evidence type="ECO:0000313" key="8">
    <source>
        <dbReference type="EMBL" id="MTV83011.1"/>
    </source>
</evidence>
<organism evidence="8 9">
    <name type="scientific">Secundilactobacillus folii</name>
    <dbReference type="NCBI Taxonomy" id="2678357"/>
    <lineage>
        <taxon>Bacteria</taxon>
        <taxon>Bacillati</taxon>
        <taxon>Bacillota</taxon>
        <taxon>Bacilli</taxon>
        <taxon>Lactobacillales</taxon>
        <taxon>Lactobacillaceae</taxon>
        <taxon>Secundilactobacillus</taxon>
    </lineage>
</organism>
<keyword evidence="3 6" id="KW-0175">Coiled coil</keyword>
<dbReference type="InterPro" id="IPR010379">
    <property type="entry name" value="EzrA"/>
</dbReference>
<dbReference type="Pfam" id="PF06160">
    <property type="entry name" value="EzrA"/>
    <property type="match status" value="1"/>
</dbReference>
<name>A0A7X3C3W5_9LACO</name>
<evidence type="ECO:0000256" key="7">
    <source>
        <dbReference type="SAM" id="Phobius"/>
    </source>
</evidence>
<keyword evidence="1 6" id="KW-0812">Transmembrane</keyword>
<evidence type="ECO:0000313" key="9">
    <source>
        <dbReference type="Proteomes" id="UP000466388"/>
    </source>
</evidence>
<evidence type="ECO:0000256" key="1">
    <source>
        <dbReference type="ARBA" id="ARBA00022692"/>
    </source>
</evidence>
<evidence type="ECO:0000256" key="2">
    <source>
        <dbReference type="ARBA" id="ARBA00022989"/>
    </source>
</evidence>
<reference evidence="8 9" key="1">
    <citation type="submission" date="2019-11" db="EMBL/GenBank/DDBJ databases">
        <title>Lactobacillus sp. nov. CRM56-3, isolated from fermented tea leaves.</title>
        <authorList>
            <person name="Phuengjayaem S."/>
            <person name="Tanasupawat S."/>
        </authorList>
    </citation>
    <scope>NUCLEOTIDE SEQUENCE [LARGE SCALE GENOMIC DNA]</scope>
    <source>
        <strain evidence="8 9">CRM56-3</strain>
    </source>
</reference>
<feature type="topological domain" description="Extracellular" evidence="6">
    <location>
        <begin position="1"/>
        <end position="3"/>
    </location>
</feature>
<evidence type="ECO:0000256" key="6">
    <source>
        <dbReference type="HAMAP-Rule" id="MF_00728"/>
    </source>
</evidence>
<dbReference type="HAMAP" id="MF_00728">
    <property type="entry name" value="EzrA"/>
    <property type="match status" value="1"/>
</dbReference>
<comment type="similarity">
    <text evidence="6">Belongs to the EzrA family.</text>
</comment>
<keyword evidence="9" id="KW-1185">Reference proteome</keyword>
<proteinExistence type="inferred from homology"/>
<evidence type="ECO:0000256" key="5">
    <source>
        <dbReference type="ARBA" id="ARBA00023210"/>
    </source>
</evidence>
<comment type="function">
    <text evidence="6">Negative regulator of FtsZ ring formation; modulates the frequency and position of FtsZ ring formation. Inhibits FtsZ ring formation at polar sites. Interacts either with FtsZ or with one of its binding partners to promote depolymerization.</text>
</comment>
<feature type="transmembrane region" description="Helical" evidence="7">
    <location>
        <begin position="6"/>
        <end position="27"/>
    </location>
</feature>
<gene>
    <name evidence="6 8" type="primary">ezrA</name>
    <name evidence="8" type="ORF">GM612_10270</name>
</gene>
<feature type="coiled-coil region" evidence="6">
    <location>
        <begin position="449"/>
        <end position="476"/>
    </location>
</feature>
<keyword evidence="4 6" id="KW-0472">Membrane</keyword>
<dbReference type="GO" id="GO:0005940">
    <property type="term" value="C:septin ring"/>
    <property type="evidence" value="ECO:0007669"/>
    <property type="project" value="InterPro"/>
</dbReference>
<keyword evidence="2 6" id="KW-1133">Transmembrane helix</keyword>
<keyword evidence="6" id="KW-1003">Cell membrane</keyword>
<keyword evidence="5 6" id="KW-0717">Septation</keyword>
<comment type="caution">
    <text evidence="8">The sequence shown here is derived from an EMBL/GenBank/DDBJ whole genome shotgun (WGS) entry which is preliminary data.</text>
</comment>
<dbReference type="EMBL" id="WNJO01000014">
    <property type="protein sequence ID" value="MTV83011.1"/>
    <property type="molecule type" value="Genomic_DNA"/>
</dbReference>
<dbReference type="Proteomes" id="UP000466388">
    <property type="component" value="Unassembled WGS sequence"/>
</dbReference>
<protein>
    <recommendedName>
        <fullName evidence="6">Septation ring formation regulator EzrA</fullName>
    </recommendedName>
</protein>
<dbReference type="GO" id="GO:0000917">
    <property type="term" value="P:division septum assembly"/>
    <property type="evidence" value="ECO:0007669"/>
    <property type="project" value="UniProtKB-KW"/>
</dbReference>
<keyword evidence="6" id="KW-0132">Cell division</keyword>
<evidence type="ECO:0000256" key="4">
    <source>
        <dbReference type="ARBA" id="ARBA00023136"/>
    </source>
</evidence>
<dbReference type="GO" id="GO:0000921">
    <property type="term" value="P:septin ring assembly"/>
    <property type="evidence" value="ECO:0007669"/>
    <property type="project" value="InterPro"/>
</dbReference>